<protein>
    <submittedName>
        <fullName evidence="1">Uncharacterized protein</fullName>
    </submittedName>
</protein>
<dbReference type="AlphaFoldDB" id="W0GSL5"/>
<dbReference type="KEGG" id="smia:P344_07170"/>
<dbReference type="HOGENOM" id="CLU_2669219_0_0_14"/>
<dbReference type="Proteomes" id="UP000019260">
    <property type="component" value="Chromosome"/>
</dbReference>
<evidence type="ECO:0000313" key="1">
    <source>
        <dbReference type="EMBL" id="AHI58730.1"/>
    </source>
</evidence>
<dbReference type="KEGG" id="smir:SMM_1204"/>
<keyword evidence="2" id="KW-1185">Reference proteome</keyword>
<organism evidence="1 2">
    <name type="scientific">Spiroplasma mirum ATCC 29335</name>
    <dbReference type="NCBI Taxonomy" id="838561"/>
    <lineage>
        <taxon>Bacteria</taxon>
        <taxon>Bacillati</taxon>
        <taxon>Mycoplasmatota</taxon>
        <taxon>Mollicutes</taxon>
        <taxon>Entomoplasmatales</taxon>
        <taxon>Spiroplasmataceae</taxon>
        <taxon>Spiroplasma</taxon>
    </lineage>
</organism>
<sequence>MYTNNNPIVKTAYSVVDDGQLVDNTNQIKDKLSLDVQQHLSSYQLLWMNQLTLSEFVLNSLFTITDSSSTNILFE</sequence>
<dbReference type="RefSeq" id="WP_025317933.1">
    <property type="nucleotide sequence ID" value="NZ_CP002082.1"/>
</dbReference>
<gene>
    <name evidence="1" type="ORF">P344_07170</name>
</gene>
<accession>W0GSL5</accession>
<dbReference type="EMBL" id="CP006720">
    <property type="protein sequence ID" value="AHI58730.1"/>
    <property type="molecule type" value="Genomic_DNA"/>
</dbReference>
<name>W0GSL5_9MOLU</name>
<proteinExistence type="predicted"/>
<reference evidence="1 2" key="1">
    <citation type="submission" date="2013-09" db="EMBL/GenBank/DDBJ databases">
        <title>Complete genome sequence of Spiroplasma mirum suckling mouse cataract agent.</title>
        <authorList>
            <person name="Landry C.A."/>
            <person name="Bastian F.O."/>
            <person name="Thune R.L."/>
        </authorList>
    </citation>
    <scope>NUCLEOTIDE SEQUENCE [LARGE SCALE GENOMIC DNA]</scope>
    <source>
        <strain evidence="1 2">SMCA</strain>
    </source>
</reference>
<dbReference type="PATRIC" id="fig|838561.3.peg.1378"/>
<evidence type="ECO:0000313" key="2">
    <source>
        <dbReference type="Proteomes" id="UP000019260"/>
    </source>
</evidence>
<dbReference type="STRING" id="838561.P344_07170"/>